<proteinExistence type="predicted"/>
<organism evidence="2 3">
    <name type="scientific">Bodo saltans</name>
    <name type="common">Flagellated protozoan</name>
    <dbReference type="NCBI Taxonomy" id="75058"/>
    <lineage>
        <taxon>Eukaryota</taxon>
        <taxon>Discoba</taxon>
        <taxon>Euglenozoa</taxon>
        <taxon>Kinetoplastea</taxon>
        <taxon>Metakinetoplastina</taxon>
        <taxon>Eubodonida</taxon>
        <taxon>Bodonidae</taxon>
        <taxon>Bodo</taxon>
    </lineage>
</organism>
<gene>
    <name evidence="2" type="ORF">BSAL_56075</name>
</gene>
<feature type="domain" description="Thioredoxin" evidence="1">
    <location>
        <begin position="77"/>
        <end position="153"/>
    </location>
</feature>
<dbReference type="Pfam" id="PF00085">
    <property type="entry name" value="Thioredoxin"/>
    <property type="match status" value="1"/>
</dbReference>
<evidence type="ECO:0000313" key="2">
    <source>
        <dbReference type="EMBL" id="CUE75790.1"/>
    </source>
</evidence>
<accession>A0A0S4IMY4</accession>
<name>A0A0S4IMY4_BODSA</name>
<dbReference type="EMBL" id="CYKH01000180">
    <property type="protein sequence ID" value="CUE75790.1"/>
    <property type="molecule type" value="Genomic_DNA"/>
</dbReference>
<dbReference type="AlphaFoldDB" id="A0A0S4IMY4"/>
<dbReference type="OMA" id="CVIAFID"/>
<keyword evidence="3" id="KW-1185">Reference proteome</keyword>
<dbReference type="SUPFAM" id="SSF52833">
    <property type="entry name" value="Thioredoxin-like"/>
    <property type="match status" value="1"/>
</dbReference>
<dbReference type="Proteomes" id="UP000051952">
    <property type="component" value="Unassembled WGS sequence"/>
</dbReference>
<dbReference type="PANTHER" id="PTHR21148">
    <property type="entry name" value="THIOREDOXIN DOMAIN-CONTAINING PROTEIN 9"/>
    <property type="match status" value="1"/>
</dbReference>
<dbReference type="CDD" id="cd02989">
    <property type="entry name" value="Phd_like_TxnDC9"/>
    <property type="match status" value="1"/>
</dbReference>
<sequence>MESGGAAEQAILQMAEQIERAIDDEMSRVDNMDDDDLAEIRKRRMKQLKEMDKRRVEWLQKGHGIYDEVQDLPQFFQVMKASERVIVHFMRRATSRCMILDRHLSQIAKEHFETKFMYVDVERHPSLAERFNIVMLPTLMLVEKQNTFHSIIGFDEFGGNDEFTTDVCCKVLGTHGMLNDKGMFAADQNDD</sequence>
<dbReference type="VEuPathDB" id="TriTrypDB:BSAL_56075"/>
<dbReference type="InterPro" id="IPR036249">
    <property type="entry name" value="Thioredoxin-like_sf"/>
</dbReference>
<dbReference type="InterPro" id="IPR013766">
    <property type="entry name" value="Thioredoxin_domain"/>
</dbReference>
<evidence type="ECO:0000259" key="1">
    <source>
        <dbReference type="Pfam" id="PF00085"/>
    </source>
</evidence>
<protein>
    <submittedName>
        <fullName evidence="2">Thioredoxin-like protein, putative</fullName>
    </submittedName>
</protein>
<reference evidence="3" key="1">
    <citation type="submission" date="2015-09" db="EMBL/GenBank/DDBJ databases">
        <authorList>
            <consortium name="Pathogen Informatics"/>
        </authorList>
    </citation>
    <scope>NUCLEOTIDE SEQUENCE [LARGE SCALE GENOMIC DNA]</scope>
    <source>
        <strain evidence="3">Lake Konstanz</strain>
    </source>
</reference>
<evidence type="ECO:0000313" key="3">
    <source>
        <dbReference type="Proteomes" id="UP000051952"/>
    </source>
</evidence>
<dbReference type="OrthoDB" id="10257948at2759"/>
<dbReference type="Gene3D" id="3.40.30.10">
    <property type="entry name" value="Glutaredoxin"/>
    <property type="match status" value="1"/>
</dbReference>